<proteinExistence type="predicted"/>
<dbReference type="CDD" id="cd06530">
    <property type="entry name" value="S26_SPase_I"/>
    <property type="match status" value="1"/>
</dbReference>
<keyword evidence="1" id="KW-0812">Transmembrane</keyword>
<keyword evidence="1" id="KW-1133">Transmembrane helix</keyword>
<sequence>MLSVILNAPLLMAYIKSDSMNFNEGDIIVFRYDGNWICHRIVKEKVEGFITKGDANIATDQFSGRPPVKNSDVIGKIVSLDGDPLNIPMGESLEKIEGLFARNKILIFAILTLGGFLMLGSGSKRKGRKYLRIRTSAIFMASSLLIIVAFSLANVIVLEKREISYGTTSAGGLREEWVLP</sequence>
<gene>
    <name evidence="2" type="ORF">ENP88_04285</name>
</gene>
<dbReference type="GO" id="GO:0004252">
    <property type="term" value="F:serine-type endopeptidase activity"/>
    <property type="evidence" value="ECO:0007669"/>
    <property type="project" value="InterPro"/>
</dbReference>
<keyword evidence="1" id="KW-0472">Membrane</keyword>
<organism evidence="2">
    <name type="scientific">Archaeoglobus fulgidus</name>
    <dbReference type="NCBI Taxonomy" id="2234"/>
    <lineage>
        <taxon>Archaea</taxon>
        <taxon>Methanobacteriati</taxon>
        <taxon>Methanobacteriota</taxon>
        <taxon>Archaeoglobi</taxon>
        <taxon>Archaeoglobales</taxon>
        <taxon>Archaeoglobaceae</taxon>
        <taxon>Archaeoglobus</taxon>
    </lineage>
</organism>
<comment type="caution">
    <text evidence="2">The sequence shown here is derived from an EMBL/GenBank/DDBJ whole genome shotgun (WGS) entry which is preliminary data.</text>
</comment>
<dbReference type="InterPro" id="IPR019533">
    <property type="entry name" value="Peptidase_S26"/>
</dbReference>
<accession>A0A7J2TJX9</accession>
<name>A0A7J2TJX9_ARCFL</name>
<dbReference type="EMBL" id="DSLA01000068">
    <property type="protein sequence ID" value="HEH35361.1"/>
    <property type="molecule type" value="Genomic_DNA"/>
</dbReference>
<evidence type="ECO:0000256" key="1">
    <source>
        <dbReference type="SAM" id="Phobius"/>
    </source>
</evidence>
<reference evidence="2" key="1">
    <citation type="journal article" date="2020" name="mSystems">
        <title>Genome- and Community-Level Interaction Insights into Carbon Utilization and Element Cycling Functions of Hydrothermarchaeota in Hydrothermal Sediment.</title>
        <authorList>
            <person name="Zhou Z."/>
            <person name="Liu Y."/>
            <person name="Xu W."/>
            <person name="Pan J."/>
            <person name="Luo Z.H."/>
            <person name="Li M."/>
        </authorList>
    </citation>
    <scope>NUCLEOTIDE SEQUENCE [LARGE SCALE GENOMIC DNA]</scope>
    <source>
        <strain evidence="2">SpSt-26</strain>
    </source>
</reference>
<feature type="transmembrane region" description="Helical" evidence="1">
    <location>
        <begin position="135"/>
        <end position="157"/>
    </location>
</feature>
<protein>
    <submittedName>
        <fullName evidence="2">S26 family signal peptidase</fullName>
    </submittedName>
</protein>
<dbReference type="AlphaFoldDB" id="A0A7J2TJX9"/>
<evidence type="ECO:0000313" key="2">
    <source>
        <dbReference type="EMBL" id="HEH35361.1"/>
    </source>
</evidence>
<feature type="transmembrane region" description="Helical" evidence="1">
    <location>
        <begin position="105"/>
        <end position="123"/>
    </location>
</feature>
<dbReference type="GO" id="GO:0006465">
    <property type="term" value="P:signal peptide processing"/>
    <property type="evidence" value="ECO:0007669"/>
    <property type="project" value="InterPro"/>
</dbReference>